<sequence length="106" mass="11231">MSEQPKATTKAAGLILKIAAGVLGLVVVIAVIVTIASGSGDKGDQHDVRSYPCHDPDATHQTTLYVDYTARTWHSENGQTHSLDGDERQVFNAFLTACAPNPAPSI</sequence>
<keyword evidence="1" id="KW-1133">Transmembrane helix</keyword>
<evidence type="ECO:0000256" key="1">
    <source>
        <dbReference type="SAM" id="Phobius"/>
    </source>
</evidence>
<keyword evidence="3" id="KW-1185">Reference proteome</keyword>
<protein>
    <submittedName>
        <fullName evidence="2">Uncharacterized protein</fullName>
    </submittedName>
</protein>
<keyword evidence="1" id="KW-0472">Membrane</keyword>
<gene>
    <name evidence="2" type="ORF">EV186_103597</name>
</gene>
<dbReference type="Proteomes" id="UP000295444">
    <property type="component" value="Unassembled WGS sequence"/>
</dbReference>
<dbReference type="RefSeq" id="WP_133850808.1">
    <property type="nucleotide sequence ID" value="NZ_SNXZ01000003.1"/>
</dbReference>
<comment type="caution">
    <text evidence="2">The sequence shown here is derived from an EMBL/GenBank/DDBJ whole genome shotgun (WGS) entry which is preliminary data.</text>
</comment>
<accession>A0A4R6SDD2</accession>
<dbReference type="EMBL" id="SNXZ01000003">
    <property type="protein sequence ID" value="TDP97633.1"/>
    <property type="molecule type" value="Genomic_DNA"/>
</dbReference>
<evidence type="ECO:0000313" key="3">
    <source>
        <dbReference type="Proteomes" id="UP000295444"/>
    </source>
</evidence>
<reference evidence="2 3" key="1">
    <citation type="submission" date="2019-03" db="EMBL/GenBank/DDBJ databases">
        <title>Genomic Encyclopedia of Type Strains, Phase IV (KMG-IV): sequencing the most valuable type-strain genomes for metagenomic binning, comparative biology and taxonomic classification.</title>
        <authorList>
            <person name="Goeker M."/>
        </authorList>
    </citation>
    <scope>NUCLEOTIDE SEQUENCE [LARGE SCALE GENOMIC DNA]</scope>
    <source>
        <strain evidence="2 3">DSM 45361</strain>
    </source>
</reference>
<evidence type="ECO:0000313" key="2">
    <source>
        <dbReference type="EMBL" id="TDP97633.1"/>
    </source>
</evidence>
<organism evidence="2 3">
    <name type="scientific">Labedaea rhizosphaerae</name>
    <dbReference type="NCBI Taxonomy" id="598644"/>
    <lineage>
        <taxon>Bacteria</taxon>
        <taxon>Bacillati</taxon>
        <taxon>Actinomycetota</taxon>
        <taxon>Actinomycetes</taxon>
        <taxon>Pseudonocardiales</taxon>
        <taxon>Pseudonocardiaceae</taxon>
        <taxon>Labedaea</taxon>
    </lineage>
</organism>
<feature type="transmembrane region" description="Helical" evidence="1">
    <location>
        <begin position="12"/>
        <end position="36"/>
    </location>
</feature>
<keyword evidence="1" id="KW-0812">Transmembrane</keyword>
<proteinExistence type="predicted"/>
<dbReference type="AlphaFoldDB" id="A0A4R6SDD2"/>
<name>A0A4R6SDD2_LABRH</name>